<dbReference type="GO" id="GO:0005975">
    <property type="term" value="P:carbohydrate metabolic process"/>
    <property type="evidence" value="ECO:0007669"/>
    <property type="project" value="InterPro"/>
</dbReference>
<dbReference type="KEGG" id="abas:ACPOL_4675"/>
<dbReference type="PRINTS" id="PR00740">
    <property type="entry name" value="GLHYDRLASE27"/>
</dbReference>
<evidence type="ECO:0000256" key="2">
    <source>
        <dbReference type="ARBA" id="ARBA00022729"/>
    </source>
</evidence>
<comment type="similarity">
    <text evidence="1 5">Belongs to the glycosyl hydrolase 27 family.</text>
</comment>
<dbReference type="InterPro" id="IPR002241">
    <property type="entry name" value="Glyco_hydro_27"/>
</dbReference>
<accession>A0A2Z5G5N7</accession>
<dbReference type="EMBL" id="CP030840">
    <property type="protein sequence ID" value="AXC13945.1"/>
    <property type="molecule type" value="Genomic_DNA"/>
</dbReference>
<dbReference type="InterPro" id="IPR013785">
    <property type="entry name" value="Aldolase_TIM"/>
</dbReference>
<keyword evidence="4 5" id="KW-0326">Glycosidase</keyword>
<dbReference type="RefSeq" id="WP_114208827.1">
    <property type="nucleotide sequence ID" value="NZ_CP030840.1"/>
</dbReference>
<proteinExistence type="inferred from homology"/>
<evidence type="ECO:0000256" key="4">
    <source>
        <dbReference type="ARBA" id="ARBA00023295"/>
    </source>
</evidence>
<evidence type="ECO:0000256" key="3">
    <source>
        <dbReference type="ARBA" id="ARBA00022801"/>
    </source>
</evidence>
<reference evidence="7 8" key="1">
    <citation type="journal article" date="2018" name="Front. Microbiol.">
        <title>Hydrolytic Capabilities as a Key to Environmental Success: Chitinolytic and Cellulolytic Acidobacteria From Acidic Sub-arctic Soils and Boreal Peatlands.</title>
        <authorList>
            <person name="Belova S.E."/>
            <person name="Ravin N.V."/>
            <person name="Pankratov T.A."/>
            <person name="Rakitin A.L."/>
            <person name="Ivanova A.A."/>
            <person name="Beletsky A.V."/>
            <person name="Mardanov A.V."/>
            <person name="Sinninghe Damste J.S."/>
            <person name="Dedysh S.N."/>
        </authorList>
    </citation>
    <scope>NUCLEOTIDE SEQUENCE [LARGE SCALE GENOMIC DNA]</scope>
    <source>
        <strain evidence="7 8">SBC82</strain>
    </source>
</reference>
<evidence type="ECO:0000259" key="6">
    <source>
        <dbReference type="Pfam" id="PF17801"/>
    </source>
</evidence>
<sequence>MSGGVPVDYYLDLQEDTQSIRGRVHMTWGWTEIDRSIVNGDTFTLYLRNAIPIHVVCKQLGQELLIVIYDPRTSPFSFKAHPVRQFPELPVPRPLPAIADISAGRVALATPPMGWNSWNHFAERIDDTTVRSIADALVKTGMRDAGYRYLVIDEGWAAARGIDGRLRGNTKFPDMKALADYVHSRGLLFGIYSSPGPLTCGAYTASFGHEDDDARAFALWGVDYLKYDWCSAGELYPQSAMRSVYQKMGSALQRTGRPIAFAICQYGQEEVARWGAAAGGSLWRISADIQDTWDSMRLNSLADEEIPHKEHDSVWNDPDMLEVGNGGMTDAEYRTHMSLWALLGAPLILGNDPRDLDDATRKILLNREVIAIDQDPGQGRGKVLSRKDNIEIWIKPLGDGSIVIGIVNADVRRKRVELAWKDVGLVQAPLHLRDLWAHKYLTTHSSGVAATLDSHQTLLLRVYPS</sequence>
<dbReference type="AlphaFoldDB" id="A0A2Z5G5N7"/>
<dbReference type="SUPFAM" id="SSF51445">
    <property type="entry name" value="(Trans)glycosidases"/>
    <property type="match status" value="1"/>
</dbReference>
<evidence type="ECO:0000313" key="8">
    <source>
        <dbReference type="Proteomes" id="UP000253606"/>
    </source>
</evidence>
<keyword evidence="3 5" id="KW-0378">Hydrolase</keyword>
<comment type="catalytic activity">
    <reaction evidence="5">
        <text>Hydrolysis of terminal, non-reducing alpha-D-galactose residues in alpha-D-galactosides, including galactose oligosaccharides, galactomannans and galactolipids.</text>
        <dbReference type="EC" id="3.2.1.22"/>
    </reaction>
</comment>
<keyword evidence="2" id="KW-0732">Signal</keyword>
<dbReference type="InterPro" id="IPR013780">
    <property type="entry name" value="Glyco_hydro_b"/>
</dbReference>
<keyword evidence="8" id="KW-1185">Reference proteome</keyword>
<dbReference type="InterPro" id="IPR017853">
    <property type="entry name" value="GH"/>
</dbReference>
<dbReference type="InterPro" id="IPR041233">
    <property type="entry name" value="Melibiase_C"/>
</dbReference>
<name>A0A2Z5G5N7_9BACT</name>
<dbReference type="GO" id="GO:0004557">
    <property type="term" value="F:alpha-galactosidase activity"/>
    <property type="evidence" value="ECO:0007669"/>
    <property type="project" value="UniProtKB-EC"/>
</dbReference>
<dbReference type="PANTHER" id="PTHR11452:SF75">
    <property type="entry name" value="ALPHA-GALACTOSIDASE MEL1"/>
    <property type="match status" value="1"/>
</dbReference>
<dbReference type="EC" id="3.2.1.22" evidence="5"/>
<evidence type="ECO:0000313" key="7">
    <source>
        <dbReference type="EMBL" id="AXC13945.1"/>
    </source>
</evidence>
<dbReference type="Pfam" id="PF17801">
    <property type="entry name" value="Melibiase_C"/>
    <property type="match status" value="1"/>
</dbReference>
<dbReference type="Proteomes" id="UP000253606">
    <property type="component" value="Chromosome"/>
</dbReference>
<organism evidence="7 8">
    <name type="scientific">Acidisarcina polymorpha</name>
    <dbReference type="NCBI Taxonomy" id="2211140"/>
    <lineage>
        <taxon>Bacteria</taxon>
        <taxon>Pseudomonadati</taxon>
        <taxon>Acidobacteriota</taxon>
        <taxon>Terriglobia</taxon>
        <taxon>Terriglobales</taxon>
        <taxon>Acidobacteriaceae</taxon>
        <taxon>Acidisarcina</taxon>
    </lineage>
</organism>
<protein>
    <recommendedName>
        <fullName evidence="5">Alpha-galactosidase</fullName>
        <ecNumber evidence="5">3.2.1.22</ecNumber>
    </recommendedName>
    <alternativeName>
        <fullName evidence="5">Melibiase</fullName>
    </alternativeName>
</protein>
<dbReference type="CDD" id="cd14792">
    <property type="entry name" value="GH27"/>
    <property type="match status" value="1"/>
</dbReference>
<gene>
    <name evidence="7" type="ORF">ACPOL_4675</name>
</gene>
<dbReference type="SUPFAM" id="SSF51011">
    <property type="entry name" value="Glycosyl hydrolase domain"/>
    <property type="match status" value="1"/>
</dbReference>
<dbReference type="PANTHER" id="PTHR11452">
    <property type="entry name" value="ALPHA-GALACTOSIDASE/ALPHA-N-ACETYLGALACTOSAMINIDASE"/>
    <property type="match status" value="1"/>
</dbReference>
<evidence type="ECO:0000256" key="1">
    <source>
        <dbReference type="ARBA" id="ARBA00009743"/>
    </source>
</evidence>
<dbReference type="Pfam" id="PF16499">
    <property type="entry name" value="Melibiase_2"/>
    <property type="match status" value="1"/>
</dbReference>
<dbReference type="Gene3D" id="2.60.40.1180">
    <property type="entry name" value="Golgi alpha-mannosidase II"/>
    <property type="match status" value="1"/>
</dbReference>
<dbReference type="OrthoDB" id="9807519at2"/>
<keyword evidence="5" id="KW-1015">Disulfide bond</keyword>
<dbReference type="Gene3D" id="3.20.20.70">
    <property type="entry name" value="Aldolase class I"/>
    <property type="match status" value="1"/>
</dbReference>
<evidence type="ECO:0000256" key="5">
    <source>
        <dbReference type="RuleBase" id="RU361168"/>
    </source>
</evidence>
<feature type="domain" description="Alpha galactosidase C-terminal" evidence="6">
    <location>
        <begin position="388"/>
        <end position="462"/>
    </location>
</feature>